<feature type="domain" description="Phospholipase D N-terminal" evidence="4">
    <location>
        <begin position="44"/>
        <end position="138"/>
    </location>
</feature>
<dbReference type="EMBL" id="CP071090">
    <property type="protein sequence ID" value="QSQ26707.1"/>
    <property type="molecule type" value="Genomic_DNA"/>
</dbReference>
<dbReference type="RefSeq" id="WP_206728250.1">
    <property type="nucleotide sequence ID" value="NZ_CP071090.1"/>
</dbReference>
<dbReference type="InterPro" id="IPR038607">
    <property type="entry name" value="PhoD-like_sf"/>
</dbReference>
<dbReference type="InterPro" id="IPR029052">
    <property type="entry name" value="Metallo-depent_PP-like"/>
</dbReference>
<dbReference type="InterPro" id="IPR018946">
    <property type="entry name" value="PhoD-like_MPP"/>
</dbReference>
<name>A0ABX7P8C2_9BACT</name>
<sequence length="706" mass="77326">MSLPLHRRTLLKCILAVAASAPFGCSDNSTDPPPEENRSFFPQSVASGDPRPDSVVLWTRAVDPDNAGATLTLSLQVAQDAGFQNLVLALDGLTPSAEHDSILKVKVTGLAPRTDYYYRFLVVQGSGTVSSPTGRTRTAPVASSVDPVRFAVANCQDFAGRYYNAWQRMVQLDEDLDFVLFHGDYIYEIPGSVPTGLEGRAVTFSDPGSTLPVTLLGRSLQAANSLSNYRDLYRRYRSDAFLQQAHERYPFIVTWDDHEYSDDCWGDHATYTDGRLNEEYLERRRNAELAYFEYMPLDVPPGADAGPIDVGAAPRFPDTRIWRDFEFGRTLKLNVLDYRTKRPSHLIPGDGYPGTVVMDAAALQQVGATADFATDVFAYVNIDDPQYGSQKSALRDAYQVLAIAQGLGLADASARAAQKVQGNLAVTYVNEVLGPLGQPTIDPAGKPRGLAWIHLGKRTLFSRVGSRYIVIQPTFDVYAAWCYATTQKSCQDALGAEQEASLRQSVTSPNTWHMVASSVSLTRMIWDLSGKADITDVSLRNRYYFDVDQWDGFPTKKRELLEDLRTLAGGNVLFLCGDIHASFASVEEGVPILTAPAISSSTVLSEAAEAVSGAGFPSGSPVYRYTVTLQEQTLRESNPGIAFVNADANGYTVVEARPDEALATFQLIPSDQVTVNYADQPEALAPHFTRRAFVIRQGTITETTPP</sequence>
<feature type="domain" description="PhoD-like phosphatase metallophosphatase" evidence="3">
    <location>
        <begin position="485"/>
        <end position="663"/>
    </location>
</feature>
<organism evidence="5 6">
    <name type="scientific">Pyxidicoccus parkwayensis</name>
    <dbReference type="NCBI Taxonomy" id="2813578"/>
    <lineage>
        <taxon>Bacteria</taxon>
        <taxon>Pseudomonadati</taxon>
        <taxon>Myxococcota</taxon>
        <taxon>Myxococcia</taxon>
        <taxon>Myxococcales</taxon>
        <taxon>Cystobacterineae</taxon>
        <taxon>Myxococcaceae</taxon>
        <taxon>Pyxidicoccus</taxon>
    </lineage>
</organism>
<feature type="domain" description="PhoD-like phosphatase metallophosphatase" evidence="3">
    <location>
        <begin position="150"/>
        <end position="344"/>
    </location>
</feature>
<proteinExistence type="predicted"/>
<evidence type="ECO:0000259" key="4">
    <source>
        <dbReference type="Pfam" id="PF16655"/>
    </source>
</evidence>
<dbReference type="Gene3D" id="2.60.40.380">
    <property type="entry name" value="Purple acid phosphatase-like, N-terminal"/>
    <property type="match status" value="1"/>
</dbReference>
<dbReference type="Gene3D" id="3.60.21.70">
    <property type="entry name" value="PhoD-like phosphatase"/>
    <property type="match status" value="1"/>
</dbReference>
<dbReference type="Proteomes" id="UP000662747">
    <property type="component" value="Chromosome"/>
</dbReference>
<dbReference type="InterPro" id="IPR052900">
    <property type="entry name" value="Phospholipid_Metab_Enz"/>
</dbReference>
<dbReference type="PANTHER" id="PTHR43606:SF2">
    <property type="entry name" value="ALKALINE PHOSPHATASE FAMILY PROTEIN (AFU_ORTHOLOGUE AFUA_5G03860)"/>
    <property type="match status" value="1"/>
</dbReference>
<keyword evidence="2" id="KW-0732">Signal</keyword>
<evidence type="ECO:0000259" key="3">
    <source>
        <dbReference type="Pfam" id="PF09423"/>
    </source>
</evidence>
<feature type="signal peptide" evidence="2">
    <location>
        <begin position="1"/>
        <end position="18"/>
    </location>
</feature>
<reference evidence="5 6" key="1">
    <citation type="submission" date="2021-02" db="EMBL/GenBank/DDBJ databases">
        <title>De Novo genome assembly of isolated myxobacteria.</title>
        <authorList>
            <person name="Stevens D.C."/>
        </authorList>
    </citation>
    <scope>NUCLEOTIDE SEQUENCE [LARGE SCALE GENOMIC DNA]</scope>
    <source>
        <strain evidence="6">SCPEA02</strain>
    </source>
</reference>
<dbReference type="SUPFAM" id="SSF56300">
    <property type="entry name" value="Metallo-dependent phosphatases"/>
    <property type="match status" value="1"/>
</dbReference>
<dbReference type="Pfam" id="PF09423">
    <property type="entry name" value="PhoD"/>
    <property type="match status" value="2"/>
</dbReference>
<evidence type="ECO:0000313" key="6">
    <source>
        <dbReference type="Proteomes" id="UP000662747"/>
    </source>
</evidence>
<evidence type="ECO:0000313" key="5">
    <source>
        <dbReference type="EMBL" id="QSQ26707.1"/>
    </source>
</evidence>
<keyword evidence="6" id="KW-1185">Reference proteome</keyword>
<feature type="chain" id="PRO_5046956072" evidence="2">
    <location>
        <begin position="19"/>
        <end position="706"/>
    </location>
</feature>
<dbReference type="CDD" id="cd07389">
    <property type="entry name" value="MPP_PhoD"/>
    <property type="match status" value="1"/>
</dbReference>
<evidence type="ECO:0000256" key="2">
    <source>
        <dbReference type="SAM" id="SignalP"/>
    </source>
</evidence>
<accession>A0ABX7P8C2</accession>
<evidence type="ECO:0000256" key="1">
    <source>
        <dbReference type="SAM" id="MobiDB-lite"/>
    </source>
</evidence>
<feature type="region of interest" description="Disordered" evidence="1">
    <location>
        <begin position="25"/>
        <end position="50"/>
    </location>
</feature>
<dbReference type="Pfam" id="PF16655">
    <property type="entry name" value="PhoD_N"/>
    <property type="match status" value="1"/>
</dbReference>
<gene>
    <name evidence="5" type="ORF">JY651_18020</name>
</gene>
<dbReference type="PANTHER" id="PTHR43606">
    <property type="entry name" value="PHOSPHATASE, PUTATIVE (AFU_ORTHOLOGUE AFUA_6G08710)-RELATED"/>
    <property type="match status" value="1"/>
</dbReference>
<protein>
    <submittedName>
        <fullName evidence="5">Alkaline phosphatase D family protein</fullName>
    </submittedName>
</protein>
<dbReference type="InterPro" id="IPR032093">
    <property type="entry name" value="PhoD_N"/>
</dbReference>